<organism evidence="15">
    <name type="scientific">Timema douglasi</name>
    <name type="common">Walking stick</name>
    <dbReference type="NCBI Taxonomy" id="61478"/>
    <lineage>
        <taxon>Eukaryota</taxon>
        <taxon>Metazoa</taxon>
        <taxon>Ecdysozoa</taxon>
        <taxon>Arthropoda</taxon>
        <taxon>Hexapoda</taxon>
        <taxon>Insecta</taxon>
        <taxon>Pterygota</taxon>
        <taxon>Neoptera</taxon>
        <taxon>Polyneoptera</taxon>
        <taxon>Phasmatodea</taxon>
        <taxon>Timematodea</taxon>
        <taxon>Timematoidea</taxon>
        <taxon>Timematidae</taxon>
        <taxon>Timema</taxon>
    </lineage>
</organism>
<keyword evidence="5" id="KW-0808">Transferase</keyword>
<dbReference type="GO" id="GO:0043484">
    <property type="term" value="P:regulation of RNA splicing"/>
    <property type="evidence" value="ECO:0007669"/>
    <property type="project" value="TreeGrafter"/>
</dbReference>
<evidence type="ECO:0000256" key="13">
    <source>
        <dbReference type="SAM" id="MobiDB-lite"/>
    </source>
</evidence>
<dbReference type="AlphaFoldDB" id="A0A7R8Z5I9"/>
<protein>
    <recommendedName>
        <fullName evidence="2">dual-specificity kinase</fullName>
        <ecNumber evidence="2">2.7.12.1</ecNumber>
    </recommendedName>
</protein>
<dbReference type="PROSITE" id="PS00108">
    <property type="entry name" value="PROTEIN_KINASE_ST"/>
    <property type="match status" value="1"/>
</dbReference>
<feature type="region of interest" description="Disordered" evidence="13">
    <location>
        <begin position="81"/>
        <end position="108"/>
    </location>
</feature>
<dbReference type="Gene3D" id="1.10.510.10">
    <property type="entry name" value="Transferase(Phosphotransferase) domain 1"/>
    <property type="match status" value="2"/>
</dbReference>
<dbReference type="GO" id="GO:0005634">
    <property type="term" value="C:nucleus"/>
    <property type="evidence" value="ECO:0007669"/>
    <property type="project" value="UniProtKB-SubCell"/>
</dbReference>
<evidence type="ECO:0000256" key="6">
    <source>
        <dbReference type="ARBA" id="ARBA00022741"/>
    </source>
</evidence>
<feature type="binding site" evidence="12">
    <location>
        <position position="558"/>
    </location>
    <ligand>
        <name>ATP</name>
        <dbReference type="ChEBI" id="CHEBI:30616"/>
    </ligand>
</feature>
<keyword evidence="7" id="KW-0418">Kinase</keyword>
<evidence type="ECO:0000256" key="5">
    <source>
        <dbReference type="ARBA" id="ARBA00022679"/>
    </source>
</evidence>
<dbReference type="PROSITE" id="PS00107">
    <property type="entry name" value="PROTEIN_KINASE_ATP"/>
    <property type="match status" value="1"/>
</dbReference>
<dbReference type="GO" id="GO:0004674">
    <property type="term" value="F:protein serine/threonine kinase activity"/>
    <property type="evidence" value="ECO:0007669"/>
    <property type="project" value="UniProtKB-KW"/>
</dbReference>
<name>A0A7R8Z5I9_TIMDO</name>
<feature type="region of interest" description="Disordered" evidence="13">
    <location>
        <begin position="175"/>
        <end position="242"/>
    </location>
</feature>
<evidence type="ECO:0000313" key="15">
    <source>
        <dbReference type="EMBL" id="CAD7195295.1"/>
    </source>
</evidence>
<dbReference type="EMBL" id="OA564703">
    <property type="protein sequence ID" value="CAD7195295.1"/>
    <property type="molecule type" value="Genomic_DNA"/>
</dbReference>
<dbReference type="GO" id="GO:0004712">
    <property type="term" value="F:protein serine/threonine/tyrosine kinase activity"/>
    <property type="evidence" value="ECO:0007669"/>
    <property type="project" value="UniProtKB-EC"/>
</dbReference>
<feature type="compositionally biased region" description="Basic and acidic residues" evidence="13">
    <location>
        <begin position="175"/>
        <end position="184"/>
    </location>
</feature>
<evidence type="ECO:0000256" key="4">
    <source>
        <dbReference type="ARBA" id="ARBA00022553"/>
    </source>
</evidence>
<dbReference type="InterPro" id="IPR017441">
    <property type="entry name" value="Protein_kinase_ATP_BS"/>
</dbReference>
<evidence type="ECO:0000256" key="12">
    <source>
        <dbReference type="PROSITE-ProRule" id="PRU10141"/>
    </source>
</evidence>
<evidence type="ECO:0000256" key="10">
    <source>
        <dbReference type="ARBA" id="ARBA00023242"/>
    </source>
</evidence>
<dbReference type="InterPro" id="IPR000719">
    <property type="entry name" value="Prot_kinase_dom"/>
</dbReference>
<accession>A0A7R8Z5I9</accession>
<evidence type="ECO:0000256" key="11">
    <source>
        <dbReference type="ARBA" id="ARBA00037966"/>
    </source>
</evidence>
<comment type="similarity">
    <text evidence="11">Belongs to the protein kinase superfamily. CMGC Ser/Thr protein kinase family. Lammer subfamily.</text>
</comment>
<evidence type="ECO:0000256" key="2">
    <source>
        <dbReference type="ARBA" id="ARBA00013203"/>
    </source>
</evidence>
<evidence type="ECO:0000256" key="1">
    <source>
        <dbReference type="ARBA" id="ARBA00004123"/>
    </source>
</evidence>
<keyword evidence="8 12" id="KW-0067">ATP-binding</keyword>
<feature type="compositionally biased region" description="Basic and acidic residues" evidence="13">
    <location>
        <begin position="207"/>
        <end position="242"/>
    </location>
</feature>
<dbReference type="Gene3D" id="3.30.200.20">
    <property type="entry name" value="Phosphorylase Kinase, domain 1"/>
    <property type="match status" value="1"/>
</dbReference>
<dbReference type="SUPFAM" id="SSF56112">
    <property type="entry name" value="Protein kinase-like (PK-like)"/>
    <property type="match status" value="1"/>
</dbReference>
<dbReference type="InterPro" id="IPR011009">
    <property type="entry name" value="Kinase-like_dom_sf"/>
</dbReference>
<keyword evidence="6 12" id="KW-0547">Nucleotide-binding</keyword>
<dbReference type="InterPro" id="IPR008271">
    <property type="entry name" value="Ser/Thr_kinase_AS"/>
</dbReference>
<dbReference type="GO" id="GO:0005524">
    <property type="term" value="F:ATP binding"/>
    <property type="evidence" value="ECO:0007669"/>
    <property type="project" value="UniProtKB-UniRule"/>
</dbReference>
<evidence type="ECO:0000256" key="3">
    <source>
        <dbReference type="ARBA" id="ARBA00022527"/>
    </source>
</evidence>
<dbReference type="PROSITE" id="PS50011">
    <property type="entry name" value="PROTEIN_KINASE_DOM"/>
    <property type="match status" value="1"/>
</dbReference>
<dbReference type="Pfam" id="PF00069">
    <property type="entry name" value="Pkinase"/>
    <property type="match status" value="2"/>
</dbReference>
<reference evidence="15" key="1">
    <citation type="submission" date="2020-11" db="EMBL/GenBank/DDBJ databases">
        <authorList>
            <person name="Tran Van P."/>
        </authorList>
    </citation>
    <scope>NUCLEOTIDE SEQUENCE</scope>
</reference>
<proteinExistence type="inferred from homology"/>
<dbReference type="PANTHER" id="PTHR45646:SF11">
    <property type="entry name" value="SERINE_THREONINE-PROTEIN KINASE DOA"/>
    <property type="match status" value="1"/>
</dbReference>
<dbReference type="SMART" id="SM00220">
    <property type="entry name" value="S_TKc"/>
    <property type="match status" value="1"/>
</dbReference>
<dbReference type="PANTHER" id="PTHR45646">
    <property type="entry name" value="SERINE/THREONINE-PROTEIN KINASE DOA-RELATED"/>
    <property type="match status" value="1"/>
</dbReference>
<evidence type="ECO:0000256" key="9">
    <source>
        <dbReference type="ARBA" id="ARBA00023137"/>
    </source>
</evidence>
<dbReference type="EC" id="2.7.12.1" evidence="2"/>
<keyword evidence="4" id="KW-0597">Phosphoprotein</keyword>
<evidence type="ECO:0000259" key="14">
    <source>
        <dbReference type="PROSITE" id="PS50011"/>
    </source>
</evidence>
<sequence length="824" mass="94417">MLLFGPAFWQGEASVSQEVSLVASLVAVLPHVPVAAFRPWGRSGLERAAAYLHCASRSMATLSLVVIGDGRGARHMTTSTAHFASGGDVPSRRSSSSPVERSTANHIGASCRQLRGTARRHRYARSSTTTSVTQMLSESCSSLLQRIATRVRGPSAAVETAQLGVTRSRLEDKYSAVLDRRRDPPVPPPPTPAPPEVEKPARRRRESRQDKERDIEKAERDKHHRTKEHDDKYGHQREKENKEEKYASILEKYAHRDVKKNTERDHQVDKEKDNKYSAILNKYGRRRESKNKECVHEKEDRYTAILDKYGKRREPKNKDNELADVETEDVYAVLLSKYKRYKDKDDVLMSPQPLTKSATMANIVLTEKAYPYVPVAAPREKTPFRHGGAERRMSNRVARHKSGGQGDNKMLYKLSARVGNSEQGMHHTLKLCPVEIEPSALEEEPPAPLDPISERETKRKEIQSLILKYSALDDAYNRACEPVPPTVTNKYQHKFTALLNSTSSRAPSVEDDEDGHLIYRHGDVLHNRYKILATLGEGTFGKVVKVKDMDMDRVMALKIIKNVEKYREAAKLEINALEKIAEKDPEGRNLCVKMLDWFDYRGHMCLAFEMLGLSVFDFLKDNNYQPYPLEAVRHIAYQMCYSVKFLHDNKLTHTDLKPENILFVDSDFEIMYKLGWAQPCDVWSIGCIVFELYLGITLFQTHDNREHLAMMERILGPIPYRMARKTKTKYFYHGKLDWDEKSSAGRYVRENCKPLHRYQTSDDEDHRNLFDLVSRMLEYEPGTRISLAEALRHPFFDKIPTSQQLGDFRAAGDEARERSHSLSR</sequence>
<comment type="subcellular location">
    <subcellularLocation>
        <location evidence="1">Nucleus</location>
    </subcellularLocation>
</comment>
<keyword evidence="10" id="KW-0539">Nucleus</keyword>
<keyword evidence="3" id="KW-0723">Serine/threonine-protein kinase</keyword>
<dbReference type="CDD" id="cd14134">
    <property type="entry name" value="PKc_CLK"/>
    <property type="match status" value="1"/>
</dbReference>
<dbReference type="GO" id="GO:0004713">
    <property type="term" value="F:protein tyrosine kinase activity"/>
    <property type="evidence" value="ECO:0007669"/>
    <property type="project" value="UniProtKB-KW"/>
</dbReference>
<feature type="compositionally biased region" description="Low complexity" evidence="13">
    <location>
        <begin position="92"/>
        <end position="102"/>
    </location>
</feature>
<evidence type="ECO:0000256" key="7">
    <source>
        <dbReference type="ARBA" id="ARBA00022777"/>
    </source>
</evidence>
<keyword evidence="9" id="KW-0829">Tyrosine-protein kinase</keyword>
<feature type="compositionally biased region" description="Pro residues" evidence="13">
    <location>
        <begin position="185"/>
        <end position="195"/>
    </location>
</feature>
<dbReference type="InterPro" id="IPR051175">
    <property type="entry name" value="CLK_kinases"/>
</dbReference>
<gene>
    <name evidence="15" type="ORF">TDIB3V08_LOCUS1690</name>
</gene>
<dbReference type="FunFam" id="3.30.200.20:FF:000061">
    <property type="entry name" value="Dual specificity protein kinase CLK2"/>
    <property type="match status" value="1"/>
</dbReference>
<evidence type="ECO:0000256" key="8">
    <source>
        <dbReference type="ARBA" id="ARBA00022840"/>
    </source>
</evidence>
<feature type="domain" description="Protein kinase" evidence="14">
    <location>
        <begin position="529"/>
        <end position="796"/>
    </location>
</feature>